<protein>
    <submittedName>
        <fullName evidence="5">Site-specific recombinase</fullName>
    </submittedName>
</protein>
<dbReference type="InterPro" id="IPR050090">
    <property type="entry name" value="Tyrosine_recombinase_XerCD"/>
</dbReference>
<keyword evidence="3" id="KW-0233">DNA recombination</keyword>
<evidence type="ECO:0000256" key="3">
    <source>
        <dbReference type="ARBA" id="ARBA00023172"/>
    </source>
</evidence>
<dbReference type="GO" id="GO:0015074">
    <property type="term" value="P:DNA integration"/>
    <property type="evidence" value="ECO:0007669"/>
    <property type="project" value="InterPro"/>
</dbReference>
<dbReference type="AlphaFoldDB" id="A0AAE8W514"/>
<keyword evidence="2" id="KW-0238">DNA-binding</keyword>
<dbReference type="InterPro" id="IPR002104">
    <property type="entry name" value="Integrase_catalytic"/>
</dbReference>
<dbReference type="Gene3D" id="1.10.443.10">
    <property type="entry name" value="Intergrase catalytic core"/>
    <property type="match status" value="1"/>
</dbReference>
<dbReference type="Pfam" id="PF00589">
    <property type="entry name" value="Phage_integrase"/>
    <property type="match status" value="1"/>
</dbReference>
<dbReference type="PROSITE" id="PS51898">
    <property type="entry name" value="TYR_RECOMBINASE"/>
    <property type="match status" value="1"/>
</dbReference>
<dbReference type="SUPFAM" id="SSF56349">
    <property type="entry name" value="DNA breaking-rejoining enzymes"/>
    <property type="match status" value="1"/>
</dbReference>
<dbReference type="CDD" id="cd00397">
    <property type="entry name" value="DNA_BRE_C"/>
    <property type="match status" value="1"/>
</dbReference>
<evidence type="ECO:0000256" key="1">
    <source>
        <dbReference type="ARBA" id="ARBA00008857"/>
    </source>
</evidence>
<comment type="caution">
    <text evidence="5">The sequence shown here is derived from an EMBL/GenBank/DDBJ whole genome shotgun (WGS) entry which is preliminary data.</text>
</comment>
<dbReference type="EMBL" id="SPAZ01000069">
    <property type="protein sequence ID" value="TQE37149.1"/>
    <property type="molecule type" value="Genomic_DNA"/>
</dbReference>
<evidence type="ECO:0000256" key="2">
    <source>
        <dbReference type="ARBA" id="ARBA00023125"/>
    </source>
</evidence>
<dbReference type="GO" id="GO:0006310">
    <property type="term" value="P:DNA recombination"/>
    <property type="evidence" value="ECO:0007669"/>
    <property type="project" value="UniProtKB-KW"/>
</dbReference>
<evidence type="ECO:0000313" key="6">
    <source>
        <dbReference type="Proteomes" id="UP000318720"/>
    </source>
</evidence>
<feature type="domain" description="Tyr recombinase" evidence="4">
    <location>
        <begin position="421"/>
        <end position="614"/>
    </location>
</feature>
<dbReference type="Proteomes" id="UP000318720">
    <property type="component" value="Unassembled WGS sequence"/>
</dbReference>
<evidence type="ECO:0000259" key="4">
    <source>
        <dbReference type="PROSITE" id="PS51898"/>
    </source>
</evidence>
<comment type="similarity">
    <text evidence="1">Belongs to the 'phage' integrase family.</text>
</comment>
<reference evidence="5 6" key="1">
    <citation type="submission" date="2019-03" db="EMBL/GenBank/DDBJ databases">
        <title>Comparative genomic analyses of the sweetpotato soil rot pathogen, Streptomyces ipomoeae.</title>
        <authorList>
            <person name="Ruschel Soares N."/>
            <person name="Badger J.H."/>
            <person name="Huguet-Tapia J.C."/>
            <person name="Clark C.A."/>
            <person name="Pettis G.S."/>
        </authorList>
    </citation>
    <scope>NUCLEOTIDE SEQUENCE [LARGE SCALE GENOMIC DNA]</scope>
    <source>
        <strain evidence="5 6">88-35</strain>
    </source>
</reference>
<dbReference type="PANTHER" id="PTHR30349:SF41">
    <property type="entry name" value="INTEGRASE_RECOMBINASE PROTEIN MJ0367-RELATED"/>
    <property type="match status" value="1"/>
</dbReference>
<sequence>MEVVRPEFRGEEFYPPRDSRVFFQGECRIPSCERMLSYSVKQLCTAHYQRWVQVGRPEFEAWVPSEDAYHRHHRVIRGCAVTGCRRSMNGCSPRICTRHTELWQAAGAPDLDVWLATARYEAPPHGERDCVLPDCPCWTTGPGSVLCRRHYIRWRNNGHPALPDDQLIEWFGRLELRRDPYIRFHDLGRQVRLEVQFGLQRRADIGDRHTAPRTVTRALSWIRESGVRSLMDRDETQWLEFCRVARKGYQSLSYAFIRDTRFELQRLLIADDPWADQFPRDSWDLRLLDLANEDCCRLHFGGIGQSWLRALAKRWARWRLTRGSNPASLTLSVQAITRLACHFADVDGIDARPAALNRARIETWLAALQADGHSEAFRSRTVSCVGVFLRDVHRYEWQPDLARSAFIYDDAPKPRGLKPRFIPEHLMRQLEAPEAVAQFPSDDGRVLLKILMACGLRTKDARWLPFDCIVRDAENNPYLAWLNRKIHDRPAFFPLSEDLAAEIGRQQQAVLDRFPQGCKWLFPASLKNVDGSKPVSDRRMRDHLAIWLERLSLTDEHGRPVKVTFHQFRHTLATRLINADVPQPVIQTLLDHMSPAMTAVYAKLHDKTLRRHWENALKVNNEGQKAEIAADHPLAGATWAKMSLVRAKVTLPNGYCGAPVQTDCEYANPCLDCRFFITTGDFLQQHRQQRQETSELIARAEQSGLTRVAEKNRRTLGKLDTIIGALEGATENQIVVGGQVEDVDAAS</sequence>
<evidence type="ECO:0000313" key="5">
    <source>
        <dbReference type="EMBL" id="TQE37149.1"/>
    </source>
</evidence>
<dbReference type="PANTHER" id="PTHR30349">
    <property type="entry name" value="PHAGE INTEGRASE-RELATED"/>
    <property type="match status" value="1"/>
</dbReference>
<proteinExistence type="inferred from homology"/>
<accession>A0AAE8W514</accession>
<name>A0AAE8W514_9ACTN</name>
<organism evidence="5 6">
    <name type="scientific">Streptomyces ipomoeae</name>
    <dbReference type="NCBI Taxonomy" id="103232"/>
    <lineage>
        <taxon>Bacteria</taxon>
        <taxon>Bacillati</taxon>
        <taxon>Actinomycetota</taxon>
        <taxon>Actinomycetes</taxon>
        <taxon>Kitasatosporales</taxon>
        <taxon>Streptomycetaceae</taxon>
        <taxon>Streptomyces</taxon>
    </lineage>
</organism>
<gene>
    <name evidence="5" type="ORF">Sipo8835_08435</name>
</gene>
<dbReference type="InterPro" id="IPR011010">
    <property type="entry name" value="DNA_brk_join_enz"/>
</dbReference>
<dbReference type="GO" id="GO:0003677">
    <property type="term" value="F:DNA binding"/>
    <property type="evidence" value="ECO:0007669"/>
    <property type="project" value="UniProtKB-KW"/>
</dbReference>
<dbReference type="InterPro" id="IPR013762">
    <property type="entry name" value="Integrase-like_cat_sf"/>
</dbReference>